<keyword evidence="6 8" id="KW-1133">Transmembrane helix</keyword>
<keyword evidence="7 8" id="KW-0472">Membrane</keyword>
<dbReference type="STRING" id="870908.SAMN04488044_1123"/>
<comment type="similarity">
    <text evidence="2 8">Belongs to the 4-toluene sulfonate uptake permease (TSUP) (TC 2.A.102) family.</text>
</comment>
<dbReference type="EMBL" id="FQWM01000001">
    <property type="protein sequence ID" value="SHG58467.1"/>
    <property type="molecule type" value="Genomic_DNA"/>
</dbReference>
<dbReference type="Proteomes" id="UP000184211">
    <property type="component" value="Unassembled WGS sequence"/>
</dbReference>
<evidence type="ECO:0000256" key="1">
    <source>
        <dbReference type="ARBA" id="ARBA00004651"/>
    </source>
</evidence>
<protein>
    <recommendedName>
        <fullName evidence="8">Probable membrane transporter protein</fullName>
    </recommendedName>
</protein>
<feature type="transmembrane region" description="Helical" evidence="8">
    <location>
        <begin position="35"/>
        <end position="60"/>
    </location>
</feature>
<dbReference type="PANTHER" id="PTHR30269:SF37">
    <property type="entry name" value="MEMBRANE TRANSPORTER PROTEIN"/>
    <property type="match status" value="1"/>
</dbReference>
<gene>
    <name evidence="9" type="ORF">SAMN04488044_1123</name>
</gene>
<dbReference type="RefSeq" id="WP_072791423.1">
    <property type="nucleotide sequence ID" value="NZ_FQWM01000001.1"/>
</dbReference>
<keyword evidence="10" id="KW-1185">Reference proteome</keyword>
<feature type="transmembrane region" description="Helical" evidence="8">
    <location>
        <begin position="81"/>
        <end position="100"/>
    </location>
</feature>
<name>A0A1M5L0B7_9RHOB</name>
<feature type="transmembrane region" description="Helical" evidence="8">
    <location>
        <begin position="174"/>
        <end position="192"/>
    </location>
</feature>
<evidence type="ECO:0000313" key="9">
    <source>
        <dbReference type="EMBL" id="SHG58467.1"/>
    </source>
</evidence>
<organism evidence="9 10">
    <name type="scientific">Cognatishimia maritima</name>
    <dbReference type="NCBI Taxonomy" id="870908"/>
    <lineage>
        <taxon>Bacteria</taxon>
        <taxon>Pseudomonadati</taxon>
        <taxon>Pseudomonadota</taxon>
        <taxon>Alphaproteobacteria</taxon>
        <taxon>Rhodobacterales</taxon>
        <taxon>Paracoccaceae</taxon>
        <taxon>Cognatishimia</taxon>
    </lineage>
</organism>
<dbReference type="PANTHER" id="PTHR30269">
    <property type="entry name" value="TRANSMEMBRANE PROTEIN YFCA"/>
    <property type="match status" value="1"/>
</dbReference>
<feature type="transmembrane region" description="Helical" evidence="8">
    <location>
        <begin position="106"/>
        <end position="125"/>
    </location>
</feature>
<evidence type="ECO:0000256" key="3">
    <source>
        <dbReference type="ARBA" id="ARBA00022448"/>
    </source>
</evidence>
<proteinExistence type="inferred from homology"/>
<evidence type="ECO:0000256" key="8">
    <source>
        <dbReference type="RuleBase" id="RU363041"/>
    </source>
</evidence>
<feature type="transmembrane region" description="Helical" evidence="8">
    <location>
        <begin position="227"/>
        <end position="247"/>
    </location>
</feature>
<evidence type="ECO:0000256" key="5">
    <source>
        <dbReference type="ARBA" id="ARBA00022692"/>
    </source>
</evidence>
<evidence type="ECO:0000256" key="6">
    <source>
        <dbReference type="ARBA" id="ARBA00022989"/>
    </source>
</evidence>
<reference evidence="10" key="1">
    <citation type="submission" date="2016-11" db="EMBL/GenBank/DDBJ databases">
        <authorList>
            <person name="Varghese N."/>
            <person name="Submissions S."/>
        </authorList>
    </citation>
    <scope>NUCLEOTIDE SEQUENCE [LARGE SCALE GENOMIC DNA]</scope>
    <source>
        <strain evidence="10">DSM 28223</strain>
    </source>
</reference>
<dbReference type="InterPro" id="IPR052017">
    <property type="entry name" value="TSUP"/>
</dbReference>
<dbReference type="OrthoDB" id="9795324at2"/>
<dbReference type="Pfam" id="PF01925">
    <property type="entry name" value="TauE"/>
    <property type="match status" value="1"/>
</dbReference>
<keyword evidence="5 8" id="KW-0812">Transmembrane</keyword>
<dbReference type="InterPro" id="IPR002781">
    <property type="entry name" value="TM_pro_TauE-like"/>
</dbReference>
<evidence type="ECO:0000313" key="10">
    <source>
        <dbReference type="Proteomes" id="UP000184211"/>
    </source>
</evidence>
<keyword evidence="3" id="KW-0813">Transport</keyword>
<evidence type="ECO:0000256" key="7">
    <source>
        <dbReference type="ARBA" id="ARBA00023136"/>
    </source>
</evidence>
<accession>A0A1M5L0B7</accession>
<keyword evidence="4 8" id="KW-1003">Cell membrane</keyword>
<evidence type="ECO:0000256" key="2">
    <source>
        <dbReference type="ARBA" id="ARBA00009142"/>
    </source>
</evidence>
<dbReference type="GO" id="GO:0005886">
    <property type="term" value="C:plasma membrane"/>
    <property type="evidence" value="ECO:0007669"/>
    <property type="project" value="UniProtKB-SubCell"/>
</dbReference>
<evidence type="ECO:0000256" key="4">
    <source>
        <dbReference type="ARBA" id="ARBA00022475"/>
    </source>
</evidence>
<dbReference type="AlphaFoldDB" id="A0A1M5L0B7"/>
<comment type="subcellular location">
    <subcellularLocation>
        <location evidence="1 8">Cell membrane</location>
        <topology evidence="1 8">Multi-pass membrane protein</topology>
    </subcellularLocation>
</comment>
<feature type="transmembrane region" description="Helical" evidence="8">
    <location>
        <begin position="198"/>
        <end position="220"/>
    </location>
</feature>
<feature type="transmembrane region" description="Helical" evidence="8">
    <location>
        <begin position="12"/>
        <end position="29"/>
    </location>
</feature>
<sequence>MIALGPFTHTELIILAGAAFLASLVRGFSGFGSGLIYVPIAAQVLTPFQTLTTMVIFDLLGPIPLIRPAFRDCDKQDLMRLLAGLVVALPIGLFTLTLVAPEVFRYAVSLIAFFMLVCLIFGLRYRGTLSPPLIYGTGGLSGFCQGVAGLPGPPVILLYMASTLPAQSIRANTFLFLFATDVVLLPMLAVFGRLDSSTILLGIALILPTLTGSLIGARIFNPRYEKIYRSVAYTVIALSALSGLPLLD</sequence>